<name>A0ABQ7JGS2_9FUNG</name>
<gene>
    <name evidence="1" type="ORF">BGZ96_006474</name>
</gene>
<feature type="non-terminal residue" evidence="1">
    <location>
        <position position="91"/>
    </location>
</feature>
<comment type="caution">
    <text evidence="1">The sequence shown here is derived from an EMBL/GenBank/DDBJ whole genome shotgun (WGS) entry which is preliminary data.</text>
</comment>
<evidence type="ECO:0000313" key="1">
    <source>
        <dbReference type="EMBL" id="KAG0269645.1"/>
    </source>
</evidence>
<proteinExistence type="predicted"/>
<protein>
    <submittedName>
        <fullName evidence="1">Uncharacterized protein</fullName>
    </submittedName>
</protein>
<accession>A0ABQ7JGS2</accession>
<keyword evidence="2" id="KW-1185">Reference proteome</keyword>
<dbReference type="EMBL" id="JAAAIM010003121">
    <property type="protein sequence ID" value="KAG0269645.1"/>
    <property type="molecule type" value="Genomic_DNA"/>
</dbReference>
<dbReference type="Proteomes" id="UP001194696">
    <property type="component" value="Unassembled WGS sequence"/>
</dbReference>
<evidence type="ECO:0000313" key="2">
    <source>
        <dbReference type="Proteomes" id="UP001194696"/>
    </source>
</evidence>
<organism evidence="1 2">
    <name type="scientific">Linnemannia gamsii</name>
    <dbReference type="NCBI Taxonomy" id="64522"/>
    <lineage>
        <taxon>Eukaryota</taxon>
        <taxon>Fungi</taxon>
        <taxon>Fungi incertae sedis</taxon>
        <taxon>Mucoromycota</taxon>
        <taxon>Mortierellomycotina</taxon>
        <taxon>Mortierellomycetes</taxon>
        <taxon>Mortierellales</taxon>
        <taxon>Mortierellaceae</taxon>
        <taxon>Linnemannia</taxon>
    </lineage>
</organism>
<reference evidence="1 2" key="1">
    <citation type="journal article" date="2020" name="Fungal Divers.">
        <title>Resolving the Mortierellaceae phylogeny through synthesis of multi-gene phylogenetics and phylogenomics.</title>
        <authorList>
            <person name="Vandepol N."/>
            <person name="Liber J."/>
            <person name="Desiro A."/>
            <person name="Na H."/>
            <person name="Kennedy M."/>
            <person name="Barry K."/>
            <person name="Grigoriev I.V."/>
            <person name="Miller A.N."/>
            <person name="O'Donnell K."/>
            <person name="Stajich J.E."/>
            <person name="Bonito G."/>
        </authorList>
    </citation>
    <scope>NUCLEOTIDE SEQUENCE [LARGE SCALE GENOMIC DNA]</scope>
    <source>
        <strain evidence="1 2">AD045</strain>
    </source>
</reference>
<sequence length="91" mass="11178">MSKLLAQQEALETAKAFLILNLLDDSDEEDMEREEREEWEDLALINYAIAAGNRYMDRPINNRKQDDYFFKTKWYYYNDDEFLQQFRTTRY</sequence>